<protein>
    <submittedName>
        <fullName evidence="1">Uncharacterized protein</fullName>
    </submittedName>
</protein>
<organism evidence="1 2">
    <name type="scientific">Petrolisthes cinctipes</name>
    <name type="common">Flat porcelain crab</name>
    <dbReference type="NCBI Taxonomy" id="88211"/>
    <lineage>
        <taxon>Eukaryota</taxon>
        <taxon>Metazoa</taxon>
        <taxon>Ecdysozoa</taxon>
        <taxon>Arthropoda</taxon>
        <taxon>Crustacea</taxon>
        <taxon>Multicrustacea</taxon>
        <taxon>Malacostraca</taxon>
        <taxon>Eumalacostraca</taxon>
        <taxon>Eucarida</taxon>
        <taxon>Decapoda</taxon>
        <taxon>Pleocyemata</taxon>
        <taxon>Anomura</taxon>
        <taxon>Galatheoidea</taxon>
        <taxon>Porcellanidae</taxon>
        <taxon>Petrolisthes</taxon>
    </lineage>
</organism>
<evidence type="ECO:0000313" key="2">
    <source>
        <dbReference type="Proteomes" id="UP001286313"/>
    </source>
</evidence>
<proteinExistence type="predicted"/>
<dbReference type="Proteomes" id="UP001286313">
    <property type="component" value="Unassembled WGS sequence"/>
</dbReference>
<reference evidence="1" key="1">
    <citation type="submission" date="2023-10" db="EMBL/GenBank/DDBJ databases">
        <title>Genome assemblies of two species of porcelain crab, Petrolisthes cinctipes and Petrolisthes manimaculis (Anomura: Porcellanidae).</title>
        <authorList>
            <person name="Angst P."/>
        </authorList>
    </citation>
    <scope>NUCLEOTIDE SEQUENCE</scope>
    <source>
        <strain evidence="1">PB745_01</strain>
        <tissue evidence="1">Gill</tissue>
    </source>
</reference>
<dbReference type="EMBL" id="JAWQEG010004025">
    <property type="protein sequence ID" value="KAK3863392.1"/>
    <property type="molecule type" value="Genomic_DNA"/>
</dbReference>
<accession>A0AAE1K3K7</accession>
<gene>
    <name evidence="1" type="ORF">Pcinc_030842</name>
</gene>
<comment type="caution">
    <text evidence="1">The sequence shown here is derived from an EMBL/GenBank/DDBJ whole genome shotgun (WGS) entry which is preliminary data.</text>
</comment>
<dbReference type="AlphaFoldDB" id="A0AAE1K3K7"/>
<name>A0AAE1K3K7_PETCI</name>
<evidence type="ECO:0000313" key="1">
    <source>
        <dbReference type="EMBL" id="KAK3863392.1"/>
    </source>
</evidence>
<sequence length="67" mass="7239">MSSGYKRRGVIPGKADTLFLTLRQHEGSGLCFSFVAVACGSPQLLGYPGMYGSYPWSYFNSNLGSLP</sequence>
<keyword evidence="2" id="KW-1185">Reference proteome</keyword>